<dbReference type="PANTHER" id="PTHR10625:SF10">
    <property type="entry name" value="HISTONE DEACETYLASE HDAC1"/>
    <property type="match status" value="1"/>
</dbReference>
<comment type="similarity">
    <text evidence="1">Belongs to the histone deacetylase family.</text>
</comment>
<feature type="domain" description="Histone deacetylase" evidence="2">
    <location>
        <begin position="19"/>
        <end position="299"/>
    </location>
</feature>
<dbReference type="OrthoDB" id="9808367at2"/>
<dbReference type="InterPro" id="IPR023696">
    <property type="entry name" value="Ureohydrolase_dom_sf"/>
</dbReference>
<evidence type="ECO:0000256" key="1">
    <source>
        <dbReference type="ARBA" id="ARBA00005947"/>
    </source>
</evidence>
<dbReference type="HOGENOM" id="CLU_007727_8_1_3"/>
<dbReference type="PRINTS" id="PR01270">
    <property type="entry name" value="HDASUPER"/>
</dbReference>
<sequence length="314" mass="34948">MITIIYSSQFLEHQTGYMHPEQPERLTAIINRLKASTVANLIEWVEPSSSRNAIEAIKRVHSMTYIDLVSAYSARGWGCFESTQIFPKSFEVAELAVKAWLDGVDRVWMQGKPVFVLARPPGHHALPDEGMGFCIFCNAAIAAIYALTNENIKRVGILDWDVHHGNGTQAAVENYPNIAFCSIHQSPGYPHTGKSQEQGKFNNILNLPITPGSTIQKYHQLFETKVLPFFHNFCPDLLIVSAGYDANQADLLSKINLQPQDYAALTQYSLEITPRVMFGLEGGYELDSLSSSVLETIRQCLSSIGQSNSFTTCK</sequence>
<organism evidence="3 4">
    <name type="scientific">Phormidium nigroviride PCC 7112</name>
    <dbReference type="NCBI Taxonomy" id="179408"/>
    <lineage>
        <taxon>Bacteria</taxon>
        <taxon>Bacillati</taxon>
        <taxon>Cyanobacteriota</taxon>
        <taxon>Cyanophyceae</taxon>
        <taxon>Oscillatoriophycideae</taxon>
        <taxon>Oscillatoriales</taxon>
        <taxon>Oscillatoriaceae</taxon>
        <taxon>Phormidium</taxon>
    </lineage>
</organism>
<dbReference type="InterPro" id="IPR000286">
    <property type="entry name" value="HDACs"/>
</dbReference>
<evidence type="ECO:0000259" key="2">
    <source>
        <dbReference type="Pfam" id="PF00850"/>
    </source>
</evidence>
<dbReference type="Proteomes" id="UP000010478">
    <property type="component" value="Chromosome"/>
</dbReference>
<proteinExistence type="inferred from homology"/>
<dbReference type="GO" id="GO:0040029">
    <property type="term" value="P:epigenetic regulation of gene expression"/>
    <property type="evidence" value="ECO:0007669"/>
    <property type="project" value="TreeGrafter"/>
</dbReference>
<keyword evidence="4" id="KW-1185">Reference proteome</keyword>
<dbReference type="GO" id="GO:0004407">
    <property type="term" value="F:histone deacetylase activity"/>
    <property type="evidence" value="ECO:0007669"/>
    <property type="project" value="TreeGrafter"/>
</dbReference>
<protein>
    <submittedName>
        <fullName evidence="3">Histone deacetylase superfamily</fullName>
    </submittedName>
</protein>
<name>K9VN04_9CYAN</name>
<dbReference type="CDD" id="cd09992">
    <property type="entry name" value="HDAC_classII"/>
    <property type="match status" value="1"/>
</dbReference>
<dbReference type="PANTHER" id="PTHR10625">
    <property type="entry name" value="HISTONE DEACETYLASE HDAC1-RELATED"/>
    <property type="match status" value="1"/>
</dbReference>
<dbReference type="SUPFAM" id="SSF52768">
    <property type="entry name" value="Arginase/deacetylase"/>
    <property type="match status" value="1"/>
</dbReference>
<dbReference type="InterPro" id="IPR023801">
    <property type="entry name" value="His_deacetylse_dom"/>
</dbReference>
<reference evidence="3 4" key="1">
    <citation type="submission" date="2012-05" db="EMBL/GenBank/DDBJ databases">
        <title>Finished chromosome of genome of Oscillatoria sp. PCC 7112.</title>
        <authorList>
            <consortium name="US DOE Joint Genome Institute"/>
            <person name="Gugger M."/>
            <person name="Coursin T."/>
            <person name="Rippka R."/>
            <person name="Tandeau De Marsac N."/>
            <person name="Huntemann M."/>
            <person name="Wei C.-L."/>
            <person name="Han J."/>
            <person name="Detter J.C."/>
            <person name="Han C."/>
            <person name="Tapia R."/>
            <person name="Davenport K."/>
            <person name="Daligault H."/>
            <person name="Erkkila T."/>
            <person name="Gu W."/>
            <person name="Munk A.C.C."/>
            <person name="Teshima H."/>
            <person name="Xu Y."/>
            <person name="Chain P."/>
            <person name="Chen A."/>
            <person name="Krypides N."/>
            <person name="Mavromatis K."/>
            <person name="Markowitz V."/>
            <person name="Szeto E."/>
            <person name="Ivanova N."/>
            <person name="Mikhailova N."/>
            <person name="Ovchinnikova G."/>
            <person name="Pagani I."/>
            <person name="Pati A."/>
            <person name="Goodwin L."/>
            <person name="Peters L."/>
            <person name="Pitluck S."/>
            <person name="Woyke T."/>
            <person name="Kerfeld C."/>
        </authorList>
    </citation>
    <scope>NUCLEOTIDE SEQUENCE [LARGE SCALE GENOMIC DNA]</scope>
    <source>
        <strain evidence="3 4">PCC 7112</strain>
    </source>
</reference>
<evidence type="ECO:0000313" key="3">
    <source>
        <dbReference type="EMBL" id="AFZ09478.1"/>
    </source>
</evidence>
<dbReference type="Gene3D" id="3.40.800.20">
    <property type="entry name" value="Histone deacetylase domain"/>
    <property type="match status" value="1"/>
</dbReference>
<dbReference type="RefSeq" id="WP_015178700.1">
    <property type="nucleotide sequence ID" value="NC_019729.1"/>
</dbReference>
<dbReference type="InterPro" id="IPR037138">
    <property type="entry name" value="His_deacetylse_dom_sf"/>
</dbReference>
<accession>K9VN04</accession>
<dbReference type="AlphaFoldDB" id="K9VN04"/>
<dbReference type="Pfam" id="PF00850">
    <property type="entry name" value="Hist_deacetyl"/>
    <property type="match status" value="1"/>
</dbReference>
<evidence type="ECO:0000313" key="4">
    <source>
        <dbReference type="Proteomes" id="UP000010478"/>
    </source>
</evidence>
<dbReference type="eggNOG" id="COG0123">
    <property type="taxonomic scope" value="Bacteria"/>
</dbReference>
<dbReference type="KEGG" id="oni:Osc7112_5228"/>
<gene>
    <name evidence="3" type="ORF">Osc7112_5228</name>
</gene>
<dbReference type="STRING" id="179408.Osc7112_5228"/>
<dbReference type="EMBL" id="CP003614">
    <property type="protein sequence ID" value="AFZ09478.1"/>
    <property type="molecule type" value="Genomic_DNA"/>
</dbReference>